<feature type="compositionally biased region" description="Low complexity" evidence="2">
    <location>
        <begin position="72"/>
        <end position="84"/>
    </location>
</feature>
<evidence type="ECO:0000256" key="3">
    <source>
        <dbReference type="SAM" id="Phobius"/>
    </source>
</evidence>
<dbReference type="Proteomes" id="UP000007241">
    <property type="component" value="Unassembled WGS sequence"/>
</dbReference>
<dbReference type="RefSeq" id="XP_006675768.1">
    <property type="nucleotide sequence ID" value="XM_006675705.1"/>
</dbReference>
<gene>
    <name evidence="4" type="ORF">BATDEDRAFT_34159</name>
</gene>
<evidence type="ECO:0000256" key="1">
    <source>
        <dbReference type="SAM" id="Coils"/>
    </source>
</evidence>
<dbReference type="InParanoid" id="F4NS47"/>
<evidence type="ECO:0000313" key="5">
    <source>
        <dbReference type="Proteomes" id="UP000007241"/>
    </source>
</evidence>
<feature type="transmembrane region" description="Helical" evidence="3">
    <location>
        <begin position="6"/>
        <end position="27"/>
    </location>
</feature>
<feature type="compositionally biased region" description="Basic and acidic residues" evidence="2">
    <location>
        <begin position="47"/>
        <end position="70"/>
    </location>
</feature>
<name>F4NS47_BATDJ</name>
<dbReference type="AlphaFoldDB" id="F4NS47"/>
<keyword evidence="3" id="KW-0472">Membrane</keyword>
<dbReference type="HOGENOM" id="CLU_501500_0_0_1"/>
<evidence type="ECO:0000313" key="4">
    <source>
        <dbReference type="EMBL" id="EGF83397.1"/>
    </source>
</evidence>
<keyword evidence="5" id="KW-1185">Reference proteome</keyword>
<protein>
    <submittedName>
        <fullName evidence="4">Expressed protein</fullName>
    </submittedName>
</protein>
<evidence type="ECO:0000256" key="2">
    <source>
        <dbReference type="SAM" id="MobiDB-lite"/>
    </source>
</evidence>
<accession>F4NS47</accession>
<proteinExistence type="predicted"/>
<dbReference type="OrthoDB" id="10686886at2759"/>
<dbReference type="EMBL" id="GL882879">
    <property type="protein sequence ID" value="EGF83397.1"/>
    <property type="molecule type" value="Genomic_DNA"/>
</dbReference>
<keyword evidence="3" id="KW-1133">Transmembrane helix</keyword>
<reference evidence="4 5" key="1">
    <citation type="submission" date="2009-12" db="EMBL/GenBank/DDBJ databases">
        <title>The draft genome of Batrachochytrium dendrobatidis.</title>
        <authorList>
            <consortium name="US DOE Joint Genome Institute (JGI-PGF)"/>
            <person name="Kuo A."/>
            <person name="Salamov A."/>
            <person name="Schmutz J."/>
            <person name="Lucas S."/>
            <person name="Pitluck S."/>
            <person name="Rosenblum E."/>
            <person name="Stajich J."/>
            <person name="Eisen M."/>
            <person name="Grigoriev I.V."/>
        </authorList>
    </citation>
    <scope>NUCLEOTIDE SEQUENCE [LARGE SCALE GENOMIC DNA]</scope>
    <source>
        <strain evidence="5">JAM81 / FGSC 10211</strain>
    </source>
</reference>
<sequence length="543" mass="59596">MPLFPVAFGLGVFVIAVVGIVTIVKVINEQNMMYNDHHHNRKRNRYDKHDSDKHHFDSHHQHNHSEDHQHNHNSNSHHCNGENSQSERMPLTEIKLEHLFGLNAHDDDKLNLKTAPIVNESMSTSIHHSNADQGLRQRKPINKNSADTPIAGTAHYTLSHNSRAPYYDEPHPDLVDLLNAPVVNDSNLVTKYNSPSGPLSSVPLAFDSLLVNTMDVAPAVSITETYFKPKVDAIVPTSSSLVKASLPDWIDQERVELQRKIDLLAAYETSQKELLAVENEVRSISQRRRDLEIKQTALKQALFGTTHSSDSKSESADVKDNNAIQKIQENYASTAILSPPVVAVASIQETADAYMESATKSNVLSVAEGIETTANPSKANSVFEDIISIASSNSLLISSDSQTAGRTNVYTSNHLTTTGDQLDLNQAFCTDAVLFPALANDAISNCSLAPSYVSAKNADLNPFEFQHENDDSHLPNTSLHGLVDSDSVPSILAIPTYLETSSESGQLSQSSFDHVHSSQAASSATDEAWTRCSEDGYSYHNDM</sequence>
<organism evidence="4 5">
    <name type="scientific">Batrachochytrium dendrobatidis (strain JAM81 / FGSC 10211)</name>
    <name type="common">Frog chytrid fungus</name>
    <dbReference type="NCBI Taxonomy" id="684364"/>
    <lineage>
        <taxon>Eukaryota</taxon>
        <taxon>Fungi</taxon>
        <taxon>Fungi incertae sedis</taxon>
        <taxon>Chytridiomycota</taxon>
        <taxon>Chytridiomycota incertae sedis</taxon>
        <taxon>Chytridiomycetes</taxon>
        <taxon>Rhizophydiales</taxon>
        <taxon>Rhizophydiales incertae sedis</taxon>
        <taxon>Batrachochytrium</taxon>
    </lineage>
</organism>
<dbReference type="GeneID" id="18240340"/>
<feature type="region of interest" description="Disordered" evidence="2">
    <location>
        <begin position="37"/>
        <end position="87"/>
    </location>
</feature>
<feature type="coiled-coil region" evidence="1">
    <location>
        <begin position="267"/>
        <end position="294"/>
    </location>
</feature>
<keyword evidence="3" id="KW-0812">Transmembrane</keyword>
<keyword evidence="1" id="KW-0175">Coiled coil</keyword>